<protein>
    <recommendedName>
        <fullName evidence="2">DUF6535 domain-containing protein</fullName>
    </recommendedName>
</protein>
<dbReference type="InterPro" id="IPR045338">
    <property type="entry name" value="DUF6535"/>
</dbReference>
<evidence type="ECO:0000256" key="1">
    <source>
        <dbReference type="SAM" id="MobiDB-lite"/>
    </source>
</evidence>
<dbReference type="EMBL" id="CAJMWY010001976">
    <property type="protein sequence ID" value="CAE6479282.1"/>
    <property type="molecule type" value="Genomic_DNA"/>
</dbReference>
<proteinExistence type="predicted"/>
<feature type="domain" description="DUF6535" evidence="2">
    <location>
        <begin position="122"/>
        <end position="262"/>
    </location>
</feature>
<sequence length="262" mass="28477">MDIFLPHSNTNLPNRKNEKLGREQVENDPYILANTAAITASGQTRQSTAQPWIEIPRTSKPLHAEESGEKEGNTGNMDTGTCSREPNHADQNNNAQKLKTGVDPLNGLDAYGAELSKDARVWKVYVDEADRYDNELVDGWSKSLDLILVFVSNHSNTAYRSNFDFTQAALFSAVSTAFIIESSKKLQPDPAEVSAETLSAISQTLLAIASNAQVNTQAGLAGADSAPAFVPSRTTVIINTLWYLSLSLSIATSLMAMLAKDW</sequence>
<feature type="non-terminal residue" evidence="3">
    <location>
        <position position="1"/>
    </location>
</feature>
<evidence type="ECO:0000259" key="2">
    <source>
        <dbReference type="Pfam" id="PF20153"/>
    </source>
</evidence>
<gene>
    <name evidence="3" type="ORF">RDB_LOCUS95929</name>
</gene>
<evidence type="ECO:0000313" key="4">
    <source>
        <dbReference type="Proteomes" id="UP000663861"/>
    </source>
</evidence>
<dbReference type="Pfam" id="PF20153">
    <property type="entry name" value="DUF6535"/>
    <property type="match status" value="1"/>
</dbReference>
<accession>A0A8H3CA93</accession>
<evidence type="ECO:0000313" key="3">
    <source>
        <dbReference type="EMBL" id="CAE6479282.1"/>
    </source>
</evidence>
<feature type="compositionally biased region" description="Basic and acidic residues" evidence="1">
    <location>
        <begin position="62"/>
        <end position="72"/>
    </location>
</feature>
<reference evidence="3" key="1">
    <citation type="submission" date="2021-01" db="EMBL/GenBank/DDBJ databases">
        <authorList>
            <person name="Kaushik A."/>
        </authorList>
    </citation>
    <scope>NUCLEOTIDE SEQUENCE</scope>
    <source>
        <strain evidence="3">AG4-RS23</strain>
    </source>
</reference>
<comment type="caution">
    <text evidence="3">The sequence shown here is derived from an EMBL/GenBank/DDBJ whole genome shotgun (WGS) entry which is preliminary data.</text>
</comment>
<organism evidence="3 4">
    <name type="scientific">Rhizoctonia solani</name>
    <dbReference type="NCBI Taxonomy" id="456999"/>
    <lineage>
        <taxon>Eukaryota</taxon>
        <taxon>Fungi</taxon>
        <taxon>Dikarya</taxon>
        <taxon>Basidiomycota</taxon>
        <taxon>Agaricomycotina</taxon>
        <taxon>Agaricomycetes</taxon>
        <taxon>Cantharellales</taxon>
        <taxon>Ceratobasidiaceae</taxon>
        <taxon>Rhizoctonia</taxon>
    </lineage>
</organism>
<name>A0A8H3CA93_9AGAM</name>
<feature type="region of interest" description="Disordered" evidence="1">
    <location>
        <begin position="1"/>
        <end position="21"/>
    </location>
</feature>
<dbReference type="Proteomes" id="UP000663861">
    <property type="component" value="Unassembled WGS sequence"/>
</dbReference>
<dbReference type="AlphaFoldDB" id="A0A8H3CA93"/>
<feature type="region of interest" description="Disordered" evidence="1">
    <location>
        <begin position="58"/>
        <end position="81"/>
    </location>
</feature>